<protein>
    <submittedName>
        <fullName evidence="2">Uncharacterized protein</fullName>
    </submittedName>
</protein>
<gene>
    <name evidence="2" type="ORF">PEX2_032720</name>
</gene>
<feature type="compositionally biased region" description="Polar residues" evidence="1">
    <location>
        <begin position="37"/>
        <end position="85"/>
    </location>
</feature>
<dbReference type="HOGENOM" id="CLU_150823_0_1_1"/>
<evidence type="ECO:0000313" key="2">
    <source>
        <dbReference type="EMBL" id="KGO60133.1"/>
    </source>
</evidence>
<accession>A0A0A2JZS2</accession>
<sequence>MTVKGLGPLSFRNKTLSSRLHVTGIRSLSTTLFRASEAQGRSVQFKSPSQANTHCFGTIDSQSHQNTESKQGESNQTSEKSSNQDNNRRTLPPTVKTVSQADAELRERLEQMSGAGGACGIEYEDGKPNAMKRGVRNNMFRLI</sequence>
<dbReference type="AlphaFoldDB" id="A0A0A2JZS2"/>
<keyword evidence="3" id="KW-1185">Reference proteome</keyword>
<evidence type="ECO:0000256" key="1">
    <source>
        <dbReference type="SAM" id="MobiDB-lite"/>
    </source>
</evidence>
<comment type="caution">
    <text evidence="2">The sequence shown here is derived from an EMBL/GenBank/DDBJ whole genome shotgun (WGS) entry which is preliminary data.</text>
</comment>
<dbReference type="EMBL" id="JQFZ01000080">
    <property type="protein sequence ID" value="KGO60133.1"/>
    <property type="molecule type" value="Genomic_DNA"/>
</dbReference>
<organism evidence="2 3">
    <name type="scientific">Penicillium expansum</name>
    <name type="common">Blue mold rot fungus</name>
    <dbReference type="NCBI Taxonomy" id="27334"/>
    <lineage>
        <taxon>Eukaryota</taxon>
        <taxon>Fungi</taxon>
        <taxon>Dikarya</taxon>
        <taxon>Ascomycota</taxon>
        <taxon>Pezizomycotina</taxon>
        <taxon>Eurotiomycetes</taxon>
        <taxon>Eurotiomycetidae</taxon>
        <taxon>Eurotiales</taxon>
        <taxon>Aspergillaceae</taxon>
        <taxon>Penicillium</taxon>
    </lineage>
</organism>
<dbReference type="Proteomes" id="UP000030143">
    <property type="component" value="Unassembled WGS sequence"/>
</dbReference>
<feature type="region of interest" description="Disordered" evidence="1">
    <location>
        <begin position="37"/>
        <end position="102"/>
    </location>
</feature>
<name>A0A0A2JZS2_PENEN</name>
<dbReference type="GeneID" id="27675966"/>
<proteinExistence type="predicted"/>
<dbReference type="RefSeq" id="XP_016601199.1">
    <property type="nucleotide sequence ID" value="XM_016740547.1"/>
</dbReference>
<dbReference type="VEuPathDB" id="FungiDB:PEXP_088540"/>
<evidence type="ECO:0000313" key="3">
    <source>
        <dbReference type="Proteomes" id="UP000030143"/>
    </source>
</evidence>
<reference evidence="2 3" key="1">
    <citation type="journal article" date="2015" name="Mol. Plant Microbe Interact.">
        <title>Genome, transcriptome, and functional analyses of Penicillium expansum provide new insights into secondary metabolism and pathogenicity.</title>
        <authorList>
            <person name="Ballester A.R."/>
            <person name="Marcet-Houben M."/>
            <person name="Levin E."/>
            <person name="Sela N."/>
            <person name="Selma-Lazaro C."/>
            <person name="Carmona L."/>
            <person name="Wisniewski M."/>
            <person name="Droby S."/>
            <person name="Gonzalez-Candelas L."/>
            <person name="Gabaldon T."/>
        </authorList>
    </citation>
    <scope>NUCLEOTIDE SEQUENCE [LARGE SCALE GENOMIC DNA]</scope>
    <source>
        <strain evidence="2 3">MD-8</strain>
    </source>
</reference>